<protein>
    <recommendedName>
        <fullName evidence="5">LRRCT domain-containing protein</fullName>
    </recommendedName>
</protein>
<evidence type="ECO:0000256" key="2">
    <source>
        <dbReference type="ARBA" id="ARBA00022729"/>
    </source>
</evidence>
<dbReference type="SMART" id="SM00364">
    <property type="entry name" value="LRR_BAC"/>
    <property type="match status" value="4"/>
</dbReference>
<keyword evidence="1" id="KW-0433">Leucine-rich repeat</keyword>
<dbReference type="InterPro" id="IPR003591">
    <property type="entry name" value="Leu-rich_rpt_typical-subtyp"/>
</dbReference>
<evidence type="ECO:0000313" key="7">
    <source>
        <dbReference type="Proteomes" id="UP000596742"/>
    </source>
</evidence>
<dbReference type="InterPro" id="IPR009003">
    <property type="entry name" value="Peptidase_S1_PA"/>
</dbReference>
<evidence type="ECO:0000313" key="6">
    <source>
        <dbReference type="EMBL" id="VDI38306.1"/>
    </source>
</evidence>
<dbReference type="Proteomes" id="UP000596742">
    <property type="component" value="Unassembled WGS sequence"/>
</dbReference>
<feature type="region of interest" description="Disordered" evidence="4">
    <location>
        <begin position="111"/>
        <end position="130"/>
    </location>
</feature>
<dbReference type="Gene3D" id="3.80.10.10">
    <property type="entry name" value="Ribonuclease Inhibitor"/>
    <property type="match status" value="3"/>
</dbReference>
<dbReference type="InterPro" id="IPR001611">
    <property type="entry name" value="Leu-rich_rpt"/>
</dbReference>
<keyword evidence="3" id="KW-0677">Repeat</keyword>
<evidence type="ECO:0000256" key="4">
    <source>
        <dbReference type="SAM" id="MobiDB-lite"/>
    </source>
</evidence>
<feature type="domain" description="LRRCT" evidence="5">
    <location>
        <begin position="665"/>
        <end position="717"/>
    </location>
</feature>
<organism evidence="6 7">
    <name type="scientific">Mytilus galloprovincialis</name>
    <name type="common">Mediterranean mussel</name>
    <dbReference type="NCBI Taxonomy" id="29158"/>
    <lineage>
        <taxon>Eukaryota</taxon>
        <taxon>Metazoa</taxon>
        <taxon>Spiralia</taxon>
        <taxon>Lophotrochozoa</taxon>
        <taxon>Mollusca</taxon>
        <taxon>Bivalvia</taxon>
        <taxon>Autobranchia</taxon>
        <taxon>Pteriomorphia</taxon>
        <taxon>Mytilida</taxon>
        <taxon>Mytiloidea</taxon>
        <taxon>Mytilidae</taxon>
        <taxon>Mytilinae</taxon>
        <taxon>Mytilus</taxon>
    </lineage>
</organism>
<dbReference type="InterPro" id="IPR050328">
    <property type="entry name" value="Dev_Immune_Receptor"/>
</dbReference>
<gene>
    <name evidence="6" type="ORF">MGAL_10B072377</name>
</gene>
<dbReference type="FunFam" id="3.80.10.10:FF:001164">
    <property type="entry name" value="GH01279p"/>
    <property type="match status" value="2"/>
</dbReference>
<sequence>MELQRCILALIIPIVFGYSTYPRRYTRDSDWGDCPSQCQCVTLNSRGPRDLFSDWASDEPWYTKTSLDINYQQDSGSETTGRSMICQGLRQLPTPLPKDVTKMVIYGDSSHVAEQSRQRDSPQDQQSKTISDTQLRYIDRHAFRGNALLRELILSGNNIGVLYPFIFHGLRNLNILSIQNNNVQHLSAAVFNGLSQLQELKLSDNKIRFLPSTVFTYLVDMKALYLNGNKLRSVQKELFSSMTKLEKLDLSRNNISDFYDEVFDQNMALKELLLDGNRLWMIRPRWFKNLYALQSLSIRGNEITQLYPDSFMNLMNLQDLLLSANHISLIHAGAFRNLQDLKVLDLSTNDLPEVSKANLLDLNALKELYLSSNRLTNLENKTFEKIETLIRLDVSRNDIGGIEQRVFSPLRQLQYIDISHNKLQKIVKGIFTGLKEIKELKINDNFVSVIENEAFNFNEKDHLSKLSSLNLANNNLKRLSALTFRGIPNLKVLNVENNKLRRMHSMAFVEFTKLASLSLRKNKIKNLNNGIFHNLKHLIDLDISENKVKQISSNMFIGLDNLEELDIGKNQIRSIDKDAFKGCPNAVEIDLQHNMLISFNFTILEHLPQIATLDLSNNQLFWVDVKANLFLRLKDLVLSYNNLQTMSKRIVNLLGSSSLMSIQGNPWKCDCNLGWIMDPSINKRVKFDMLDEAMCKTPSKLHGWKISDLTTKDFTCKQHSNDRERVDVTCNDGPFNKKTFNDKKAMNRKLVNKHVTVYDWRNAPVSNGILVAENWALVGATALDHVPVNEIIVKIGHGKLKAKVMSVIKHPLLSLKMQNYDIALLQLGPDKINDFDGTIPCFLTQRQFKTITKIIPRFTVTARIRKGAKSKLKIRKGKLVRSCKETDYLCSYLKKPKQKTDMLLNGSPLYVGHQNNLQLAGIGLQPSLSHDINQAKFIPLWKISDWVSTVMQEYNKKCHIDKKNKLVCSQLNLPHANDLYAKMQHKEIH</sequence>
<keyword evidence="7" id="KW-1185">Reference proteome</keyword>
<dbReference type="OrthoDB" id="676979at2759"/>
<dbReference type="PROSITE" id="PS51450">
    <property type="entry name" value="LRR"/>
    <property type="match status" value="4"/>
</dbReference>
<dbReference type="InterPro" id="IPR000483">
    <property type="entry name" value="Cys-rich_flank_reg_C"/>
</dbReference>
<dbReference type="Pfam" id="PF13855">
    <property type="entry name" value="LRR_8"/>
    <property type="match status" value="4"/>
</dbReference>
<proteinExistence type="predicted"/>
<dbReference type="EMBL" id="UYJE01005568">
    <property type="protein sequence ID" value="VDI38306.1"/>
    <property type="molecule type" value="Genomic_DNA"/>
</dbReference>
<evidence type="ECO:0000259" key="5">
    <source>
        <dbReference type="SMART" id="SM00082"/>
    </source>
</evidence>
<dbReference type="AlphaFoldDB" id="A0A8B6EQG9"/>
<reference evidence="6" key="1">
    <citation type="submission" date="2018-11" db="EMBL/GenBank/DDBJ databases">
        <authorList>
            <person name="Alioto T."/>
            <person name="Alioto T."/>
        </authorList>
    </citation>
    <scope>NUCLEOTIDE SEQUENCE</scope>
</reference>
<accession>A0A8B6EQG9</accession>
<keyword evidence="2" id="KW-0732">Signal</keyword>
<evidence type="ECO:0000256" key="1">
    <source>
        <dbReference type="ARBA" id="ARBA00022614"/>
    </source>
</evidence>
<evidence type="ECO:0000256" key="3">
    <source>
        <dbReference type="ARBA" id="ARBA00022737"/>
    </source>
</evidence>
<dbReference type="SMART" id="SM00369">
    <property type="entry name" value="LRR_TYP"/>
    <property type="match status" value="20"/>
</dbReference>
<dbReference type="SUPFAM" id="SSF50494">
    <property type="entry name" value="Trypsin-like serine proteases"/>
    <property type="match status" value="1"/>
</dbReference>
<dbReference type="SMART" id="SM00082">
    <property type="entry name" value="LRRCT"/>
    <property type="match status" value="1"/>
</dbReference>
<dbReference type="PANTHER" id="PTHR24373">
    <property type="entry name" value="SLIT RELATED LEUCINE-RICH REPEAT NEURONAL PROTEIN"/>
    <property type="match status" value="1"/>
</dbReference>
<dbReference type="SMART" id="SM00365">
    <property type="entry name" value="LRR_SD22"/>
    <property type="match status" value="9"/>
</dbReference>
<dbReference type="InterPro" id="IPR032675">
    <property type="entry name" value="LRR_dom_sf"/>
</dbReference>
<dbReference type="PANTHER" id="PTHR24373:SF275">
    <property type="entry name" value="TIR DOMAIN-CONTAINING PROTEIN"/>
    <property type="match status" value="1"/>
</dbReference>
<comment type="caution">
    <text evidence="6">The sequence shown here is derived from an EMBL/GenBank/DDBJ whole genome shotgun (WGS) entry which is preliminary data.</text>
</comment>
<name>A0A8B6EQG9_MYTGA</name>
<dbReference type="SUPFAM" id="SSF52058">
    <property type="entry name" value="L domain-like"/>
    <property type="match status" value="2"/>
</dbReference>